<feature type="transmembrane region" description="Helical" evidence="2">
    <location>
        <begin position="63"/>
        <end position="84"/>
    </location>
</feature>
<dbReference type="Gene3D" id="3.30.565.10">
    <property type="entry name" value="Histidine kinase-like ATPase, C-terminal domain"/>
    <property type="match status" value="1"/>
</dbReference>
<accession>A0ABP7KEC8</accession>
<dbReference type="SUPFAM" id="SSF55874">
    <property type="entry name" value="ATPase domain of HSP90 chaperone/DNA topoisomerase II/histidine kinase"/>
    <property type="match status" value="1"/>
</dbReference>
<name>A0ABP7KEC8_9MICO</name>
<dbReference type="InterPro" id="IPR003594">
    <property type="entry name" value="HATPase_dom"/>
</dbReference>
<keyword evidence="2" id="KW-1133">Transmembrane helix</keyword>
<evidence type="ECO:0000256" key="1">
    <source>
        <dbReference type="SAM" id="MobiDB-lite"/>
    </source>
</evidence>
<proteinExistence type="predicted"/>
<feature type="transmembrane region" description="Helical" evidence="2">
    <location>
        <begin position="91"/>
        <end position="115"/>
    </location>
</feature>
<comment type="caution">
    <text evidence="4">The sequence shown here is derived from an EMBL/GenBank/DDBJ whole genome shotgun (WGS) entry which is preliminary data.</text>
</comment>
<feature type="transmembrane region" description="Helical" evidence="2">
    <location>
        <begin position="153"/>
        <end position="186"/>
    </location>
</feature>
<keyword evidence="5" id="KW-1185">Reference proteome</keyword>
<organism evidence="4 5">
    <name type="scientific">Leifsonia kafniensis</name>
    <dbReference type="NCBI Taxonomy" id="475957"/>
    <lineage>
        <taxon>Bacteria</taxon>
        <taxon>Bacillati</taxon>
        <taxon>Actinomycetota</taxon>
        <taxon>Actinomycetes</taxon>
        <taxon>Micrococcales</taxon>
        <taxon>Microbacteriaceae</taxon>
        <taxon>Leifsonia</taxon>
    </lineage>
</organism>
<feature type="transmembrane region" description="Helical" evidence="2">
    <location>
        <begin position="121"/>
        <end position="141"/>
    </location>
</feature>
<feature type="domain" description="Histidine kinase/HSP90-like ATPase" evidence="3">
    <location>
        <begin position="349"/>
        <end position="441"/>
    </location>
</feature>
<dbReference type="InterPro" id="IPR036890">
    <property type="entry name" value="HATPase_C_sf"/>
</dbReference>
<dbReference type="Proteomes" id="UP001501803">
    <property type="component" value="Unassembled WGS sequence"/>
</dbReference>
<keyword evidence="2" id="KW-0812">Transmembrane</keyword>
<keyword evidence="2" id="KW-0472">Membrane</keyword>
<feature type="region of interest" description="Disordered" evidence="1">
    <location>
        <begin position="1"/>
        <end position="25"/>
    </location>
</feature>
<evidence type="ECO:0000256" key="2">
    <source>
        <dbReference type="SAM" id="Phobius"/>
    </source>
</evidence>
<sequence>MDEASRPAAAYAGLPPVSSGRLPRSAGQTNDLTFNSVGEGGTGVNLGVKAPRNPISRAQIETVISRSVAGVALVFSLQCLPMFFSQLDQRIPVLSIGLASAIALSVIALVVTAIVKRGVSIVATVITALYFIELVAWPFLMKDPSTVLDGAPWLWYLCTVATSCAAIAFPLVWAATYTVVIPLIYGLLRTTPAGGGKDLALASLDAVYAILLGFVVLIIITLLRQATAAVDIAQTNALTKYAVAVRQHATELERVEVDSIVHDSVLTTLLSAASAETPKAQTLAATMAGEAITRLSDAGAVHSGDDIVIPLARLSHRIREAAEAFASPFTVVEEEIEFLSLPVHASEALYSASVQAMVNSTRHAGPPSAELTRTLVIKANQRGGCIVEISDNGVGFDPLQVPHDRLGLRVSILERVSGAGGAVRVFSRVGEGTTITIEWPDTDAGQNSVLGQFSSDEIPALGLDVDQEDERSVNE</sequence>
<dbReference type="RefSeq" id="WP_345064781.1">
    <property type="nucleotide sequence ID" value="NZ_BAABCN010000003.1"/>
</dbReference>
<protein>
    <recommendedName>
        <fullName evidence="3">Histidine kinase/HSP90-like ATPase domain-containing protein</fullName>
    </recommendedName>
</protein>
<evidence type="ECO:0000313" key="5">
    <source>
        <dbReference type="Proteomes" id="UP001501803"/>
    </source>
</evidence>
<dbReference type="EMBL" id="BAABCN010000003">
    <property type="protein sequence ID" value="GAA3874674.1"/>
    <property type="molecule type" value="Genomic_DNA"/>
</dbReference>
<reference evidence="5" key="1">
    <citation type="journal article" date="2019" name="Int. J. Syst. Evol. Microbiol.">
        <title>The Global Catalogue of Microorganisms (GCM) 10K type strain sequencing project: providing services to taxonomists for standard genome sequencing and annotation.</title>
        <authorList>
            <consortium name="The Broad Institute Genomics Platform"/>
            <consortium name="The Broad Institute Genome Sequencing Center for Infectious Disease"/>
            <person name="Wu L."/>
            <person name="Ma J."/>
        </authorList>
    </citation>
    <scope>NUCLEOTIDE SEQUENCE [LARGE SCALE GENOMIC DNA]</scope>
    <source>
        <strain evidence="5">JCM 17021</strain>
    </source>
</reference>
<gene>
    <name evidence="4" type="ORF">GCM10022381_16770</name>
</gene>
<dbReference type="Pfam" id="PF02518">
    <property type="entry name" value="HATPase_c"/>
    <property type="match status" value="1"/>
</dbReference>
<evidence type="ECO:0000259" key="3">
    <source>
        <dbReference type="Pfam" id="PF02518"/>
    </source>
</evidence>
<feature type="transmembrane region" description="Helical" evidence="2">
    <location>
        <begin position="206"/>
        <end position="223"/>
    </location>
</feature>
<evidence type="ECO:0000313" key="4">
    <source>
        <dbReference type="EMBL" id="GAA3874674.1"/>
    </source>
</evidence>